<comment type="caution">
    <text evidence="4">The sequence shown here is derived from an EMBL/GenBank/DDBJ whole genome shotgun (WGS) entry which is preliminary data.</text>
</comment>
<feature type="domain" description="GTPase-associated protein 1-like C-terminal" evidence="3">
    <location>
        <begin position="279"/>
        <end position="775"/>
    </location>
</feature>
<dbReference type="AlphaFoldDB" id="A0A841BXT6"/>
<evidence type="ECO:0000259" key="1">
    <source>
        <dbReference type="Pfam" id="PF20013"/>
    </source>
</evidence>
<evidence type="ECO:0000313" key="4">
    <source>
        <dbReference type="EMBL" id="MBB5872974.1"/>
    </source>
</evidence>
<feature type="domain" description="GTPase-associated protein 1 middle" evidence="2">
    <location>
        <begin position="153"/>
        <end position="253"/>
    </location>
</feature>
<dbReference type="InterPro" id="IPR045401">
    <property type="entry name" value="GAP1-M"/>
</dbReference>
<keyword evidence="5" id="KW-1185">Reference proteome</keyword>
<name>A0A841BXT6_9ACTN</name>
<accession>A0A841BXT6</accession>
<dbReference type="InterPro" id="IPR045402">
    <property type="entry name" value="GAP1-N2"/>
</dbReference>
<feature type="domain" description="GTPase-associated protein 1 N-terminal" evidence="1">
    <location>
        <begin position="5"/>
        <end position="137"/>
    </location>
</feature>
<proteinExistence type="predicted"/>
<organism evidence="4 5">
    <name type="scientific">Allocatelliglobosispora scoriae</name>
    <dbReference type="NCBI Taxonomy" id="643052"/>
    <lineage>
        <taxon>Bacteria</taxon>
        <taxon>Bacillati</taxon>
        <taxon>Actinomycetota</taxon>
        <taxon>Actinomycetes</taxon>
        <taxon>Micromonosporales</taxon>
        <taxon>Micromonosporaceae</taxon>
        <taxon>Allocatelliglobosispora</taxon>
    </lineage>
</organism>
<evidence type="ECO:0000259" key="2">
    <source>
        <dbReference type="Pfam" id="PF20014"/>
    </source>
</evidence>
<reference evidence="4 5" key="1">
    <citation type="submission" date="2020-08" db="EMBL/GenBank/DDBJ databases">
        <title>Sequencing the genomes of 1000 actinobacteria strains.</title>
        <authorList>
            <person name="Klenk H.-P."/>
        </authorList>
    </citation>
    <scope>NUCLEOTIDE SEQUENCE [LARGE SCALE GENOMIC DNA]</scope>
    <source>
        <strain evidence="4 5">DSM 45362</strain>
    </source>
</reference>
<protein>
    <submittedName>
        <fullName evidence="4">Uncharacterized protein</fullName>
    </submittedName>
</protein>
<sequence length="799" mass="87105">MTEGFESLIYTDCRPGMGLSGSAGFQFQARSAGADKRAMEIVESALLYEAPANWMGERRPVEDYPPSLAHLFDRYFITAAGAYLGREANGAREGNQITHAIITANPDAYGSLRPAQLFGAPFWTREPAPTTSIPPHTAELEPGPFDELQAQEFVNATPGGQELLIHLVSALERMRDPAARKVLFIADDPGLVLRWIALGTLLLPQRRALTIGFKVFTTRPTNSRQQIVAVHPGWNSLNVSVDNDQGFMVVDLVRDRWTRVEPTPLAELWAPLFCTENAYDVLAAIEVAAGSGQPEDRAPVIGLAAELGRVPDRTDADVVVAWLRGGPAAQLDIYGGRVTDLLIAEVGSWPAAALAGLDEVARTGYRDGGDSAVWPAERVVAVRHALLVAEVARAVSHGFADGKQLPQLPDAVWGAEARAAAVEAVLAGMAGASVAGFEAILRVAQRFRVAVPLGQVPDAVDAFIADWADHPERGYDSRAWPSGELLWARLRSELEARAERDPKAVGDAWWERLLPETSSISDALDEAVVSTAMLRLPAADAHVLLTDFLGSPLTANQISRVTSVLFARRAAHYTELVTINDRVPADTVIGTRIFAGLDDTLRTARTLPQEPLELACRLVERGLYHPSPYVADLVEAVRWLPELLSALPKFQRTEVPTDRLQALPSIVVTARLTELYEAVLLNGRPSAVVAVLACLPAVADLYGRRLAKPPRGKRHPAHLMVAFLLTAVPDWQPILEPKQRAAVAAELRWWLGRADDKELDAMERYLEAMRSKEVRELWNQHVAEAKGGGSRWGIFGRKG</sequence>
<dbReference type="RefSeq" id="WP_184843417.1">
    <property type="nucleotide sequence ID" value="NZ_JACHMN010000003.1"/>
</dbReference>
<dbReference type="Pfam" id="PF20052">
    <property type="entry name" value="GAP1-C"/>
    <property type="match status" value="1"/>
</dbReference>
<dbReference type="Pfam" id="PF20013">
    <property type="entry name" value="GAP1-N2"/>
    <property type="match status" value="1"/>
</dbReference>
<dbReference type="InterPro" id="IPR049532">
    <property type="entry name" value="GAP1-like_C"/>
</dbReference>
<dbReference type="EMBL" id="JACHMN010000003">
    <property type="protein sequence ID" value="MBB5872974.1"/>
    <property type="molecule type" value="Genomic_DNA"/>
</dbReference>
<evidence type="ECO:0000259" key="3">
    <source>
        <dbReference type="Pfam" id="PF20052"/>
    </source>
</evidence>
<dbReference type="Proteomes" id="UP000587527">
    <property type="component" value="Unassembled WGS sequence"/>
</dbReference>
<evidence type="ECO:0000313" key="5">
    <source>
        <dbReference type="Proteomes" id="UP000587527"/>
    </source>
</evidence>
<dbReference type="Pfam" id="PF20014">
    <property type="entry name" value="GAP1-M"/>
    <property type="match status" value="1"/>
</dbReference>
<gene>
    <name evidence="4" type="ORF">F4553_006408</name>
</gene>